<gene>
    <name evidence="7" type="ORF">JJB11_05820</name>
</gene>
<feature type="transmembrane region" description="Helical" evidence="6">
    <location>
        <begin position="74"/>
        <end position="95"/>
    </location>
</feature>
<accession>A0A934TQQ3</accession>
<feature type="transmembrane region" description="Helical" evidence="6">
    <location>
        <begin position="323"/>
        <end position="348"/>
    </location>
</feature>
<dbReference type="Proteomes" id="UP000630528">
    <property type="component" value="Unassembled WGS sequence"/>
</dbReference>
<proteinExistence type="inferred from homology"/>
<keyword evidence="3 6" id="KW-0812">Transmembrane</keyword>
<reference evidence="7" key="2">
    <citation type="submission" date="2021-01" db="EMBL/GenBank/DDBJ databases">
        <authorList>
            <person name="Kang M."/>
        </authorList>
    </citation>
    <scope>NUCLEOTIDE SEQUENCE</scope>
    <source>
        <strain evidence="7">KACC 17527</strain>
    </source>
</reference>
<sequence>MDDLTRLVPEREPQAPRSLLEVLIRAALILVMAVLCYQVFAPFLVLMEWALILSVTLYPLHQRLARHMGGRQGWAATLIALLGILVIVVPAAVLVNSMGDSVHRIISDVQQNKLEIPPPRARIAEVPIIGPRIHAAWQAAYDDLPSFVQSLQPKIGNLARATIAMVAAIGGDILKFVAAYIIAGIVMAFGSGGATASRAIFARVFGPERGMELARLSVATIRAVAQGVIGIAFVQALAVGLALLVARVPLAGVLAGVVLVLGIAQVPALIVTLPAIGYIWWSGDYSTGAATGYTVLLVLVGMVDNVLKPLLLGRGVDVPMPVILIGALGGMATAGILGLFVGATLLALGYKVFMGWVHEAAEPDLALPVVEEPPAAS</sequence>
<reference evidence="7" key="1">
    <citation type="journal article" date="2012" name="J. Microbiol. Biotechnol.">
        <title>Ramlibacter ginsenosidimutans sp. nov., with ginsenoside-converting activity.</title>
        <authorList>
            <person name="Wang L."/>
            <person name="An D.S."/>
            <person name="Kim S.G."/>
            <person name="Jin F.X."/>
            <person name="Kim S.C."/>
            <person name="Lee S.T."/>
            <person name="Im W.T."/>
        </authorList>
    </citation>
    <scope>NUCLEOTIDE SEQUENCE</scope>
    <source>
        <strain evidence="7">KACC 17527</strain>
    </source>
</reference>
<keyword evidence="8" id="KW-1185">Reference proteome</keyword>
<comment type="caution">
    <text evidence="7">The sequence shown here is derived from an EMBL/GenBank/DDBJ whole genome shotgun (WGS) entry which is preliminary data.</text>
</comment>
<dbReference type="AlphaFoldDB" id="A0A934TQQ3"/>
<feature type="transmembrane region" description="Helical" evidence="6">
    <location>
        <begin position="285"/>
        <end position="303"/>
    </location>
</feature>
<feature type="transmembrane region" description="Helical" evidence="6">
    <location>
        <begin position="26"/>
        <end position="53"/>
    </location>
</feature>
<protein>
    <submittedName>
        <fullName evidence="7">AI-2E family transporter</fullName>
    </submittedName>
</protein>
<evidence type="ECO:0000256" key="2">
    <source>
        <dbReference type="ARBA" id="ARBA00009773"/>
    </source>
</evidence>
<keyword evidence="5 6" id="KW-0472">Membrane</keyword>
<comment type="similarity">
    <text evidence="2">Belongs to the autoinducer-2 exporter (AI-2E) (TC 2.A.86) family.</text>
</comment>
<dbReference type="InterPro" id="IPR002549">
    <property type="entry name" value="AI-2E-like"/>
</dbReference>
<feature type="transmembrane region" description="Helical" evidence="6">
    <location>
        <begin position="177"/>
        <end position="202"/>
    </location>
</feature>
<comment type="subcellular location">
    <subcellularLocation>
        <location evidence="1">Membrane</location>
        <topology evidence="1">Multi-pass membrane protein</topology>
    </subcellularLocation>
</comment>
<dbReference type="GO" id="GO:0016020">
    <property type="term" value="C:membrane"/>
    <property type="evidence" value="ECO:0007669"/>
    <property type="project" value="UniProtKB-SubCell"/>
</dbReference>
<evidence type="ECO:0000313" key="8">
    <source>
        <dbReference type="Proteomes" id="UP000630528"/>
    </source>
</evidence>
<evidence type="ECO:0000256" key="3">
    <source>
        <dbReference type="ARBA" id="ARBA00022692"/>
    </source>
</evidence>
<dbReference type="Pfam" id="PF01594">
    <property type="entry name" value="AI-2E_transport"/>
    <property type="match status" value="1"/>
</dbReference>
<dbReference type="EMBL" id="JAEPWM010000001">
    <property type="protein sequence ID" value="MBK6005604.1"/>
    <property type="molecule type" value="Genomic_DNA"/>
</dbReference>
<evidence type="ECO:0000256" key="4">
    <source>
        <dbReference type="ARBA" id="ARBA00022989"/>
    </source>
</evidence>
<organism evidence="7 8">
    <name type="scientific">Ramlibacter ginsenosidimutans</name>
    <dbReference type="NCBI Taxonomy" id="502333"/>
    <lineage>
        <taxon>Bacteria</taxon>
        <taxon>Pseudomonadati</taxon>
        <taxon>Pseudomonadota</taxon>
        <taxon>Betaproteobacteria</taxon>
        <taxon>Burkholderiales</taxon>
        <taxon>Comamonadaceae</taxon>
        <taxon>Ramlibacter</taxon>
    </lineage>
</organism>
<dbReference type="RefSeq" id="WP_201166930.1">
    <property type="nucleotide sequence ID" value="NZ_JAEPWM010000001.1"/>
</dbReference>
<feature type="transmembrane region" description="Helical" evidence="6">
    <location>
        <begin position="223"/>
        <end position="244"/>
    </location>
</feature>
<evidence type="ECO:0000313" key="7">
    <source>
        <dbReference type="EMBL" id="MBK6005604.1"/>
    </source>
</evidence>
<name>A0A934TQQ3_9BURK</name>
<evidence type="ECO:0000256" key="5">
    <source>
        <dbReference type="ARBA" id="ARBA00023136"/>
    </source>
</evidence>
<evidence type="ECO:0000256" key="1">
    <source>
        <dbReference type="ARBA" id="ARBA00004141"/>
    </source>
</evidence>
<feature type="transmembrane region" description="Helical" evidence="6">
    <location>
        <begin position="250"/>
        <end position="273"/>
    </location>
</feature>
<evidence type="ECO:0000256" key="6">
    <source>
        <dbReference type="SAM" id="Phobius"/>
    </source>
</evidence>
<keyword evidence="4 6" id="KW-1133">Transmembrane helix</keyword>